<feature type="domain" description="N-acetyltransferase" evidence="1">
    <location>
        <begin position="21"/>
        <end position="180"/>
    </location>
</feature>
<dbReference type="PANTHER" id="PTHR43415:SF3">
    <property type="entry name" value="GNAT-FAMILY ACETYLTRANSFERASE"/>
    <property type="match status" value="1"/>
</dbReference>
<proteinExistence type="predicted"/>
<evidence type="ECO:0000313" key="2">
    <source>
        <dbReference type="EMBL" id="MFD2045429.1"/>
    </source>
</evidence>
<keyword evidence="3" id="KW-1185">Reference proteome</keyword>
<evidence type="ECO:0000313" key="3">
    <source>
        <dbReference type="Proteomes" id="UP001597383"/>
    </source>
</evidence>
<dbReference type="Proteomes" id="UP001597383">
    <property type="component" value="Unassembled WGS sequence"/>
</dbReference>
<dbReference type="EMBL" id="JBHUHQ010000019">
    <property type="protein sequence ID" value="MFD2045429.1"/>
    <property type="molecule type" value="Genomic_DNA"/>
</dbReference>
<dbReference type="InterPro" id="IPR016181">
    <property type="entry name" value="Acyl_CoA_acyltransferase"/>
</dbReference>
<gene>
    <name evidence="2" type="ORF">ACFSJF_14210</name>
</gene>
<comment type="caution">
    <text evidence="2">The sequence shown here is derived from an EMBL/GenBank/DDBJ whole genome shotgun (WGS) entry which is preliminary data.</text>
</comment>
<dbReference type="PANTHER" id="PTHR43415">
    <property type="entry name" value="SPERMIDINE N(1)-ACETYLTRANSFERASE"/>
    <property type="match status" value="1"/>
</dbReference>
<dbReference type="RefSeq" id="WP_377558070.1">
    <property type="nucleotide sequence ID" value="NZ_JBHUHQ010000019.1"/>
</dbReference>
<dbReference type="SUPFAM" id="SSF55729">
    <property type="entry name" value="Acyl-CoA N-acyltransferases (Nat)"/>
    <property type="match status" value="1"/>
</dbReference>
<dbReference type="PROSITE" id="PS51186">
    <property type="entry name" value="GNAT"/>
    <property type="match status" value="1"/>
</dbReference>
<sequence length="187" mass="21915">MNNTHDPIKFLEGKRVYVRPIEKEDLDWFYHKALWENEGRRLTGTQAVFSRSGLQNWFENAVEDSGRIDLIICLQKNDQPIGEMAMLDINHINRNAIVRISIFEKDYWGNGYGTEALSLLIEFGFEIYNLHRIGLDVFSFNKRGIKAYEKLGFKQEGIIRDELFYNGQYHDSILMGVLKDEFIKVDN</sequence>
<dbReference type="Pfam" id="PF13302">
    <property type="entry name" value="Acetyltransf_3"/>
    <property type="match status" value="1"/>
</dbReference>
<dbReference type="Gene3D" id="3.40.630.30">
    <property type="match status" value="1"/>
</dbReference>
<organism evidence="2 3">
    <name type="scientific">Ornithinibacillus salinisoli</name>
    <dbReference type="NCBI Taxonomy" id="1848459"/>
    <lineage>
        <taxon>Bacteria</taxon>
        <taxon>Bacillati</taxon>
        <taxon>Bacillota</taxon>
        <taxon>Bacilli</taxon>
        <taxon>Bacillales</taxon>
        <taxon>Bacillaceae</taxon>
        <taxon>Ornithinibacillus</taxon>
    </lineage>
</organism>
<dbReference type="GO" id="GO:0016746">
    <property type="term" value="F:acyltransferase activity"/>
    <property type="evidence" value="ECO:0007669"/>
    <property type="project" value="UniProtKB-KW"/>
</dbReference>
<reference evidence="3" key="1">
    <citation type="journal article" date="2019" name="Int. J. Syst. Evol. Microbiol.">
        <title>The Global Catalogue of Microorganisms (GCM) 10K type strain sequencing project: providing services to taxonomists for standard genome sequencing and annotation.</title>
        <authorList>
            <consortium name="The Broad Institute Genomics Platform"/>
            <consortium name="The Broad Institute Genome Sequencing Center for Infectious Disease"/>
            <person name="Wu L."/>
            <person name="Ma J."/>
        </authorList>
    </citation>
    <scope>NUCLEOTIDE SEQUENCE [LARGE SCALE GENOMIC DNA]</scope>
    <source>
        <strain evidence="3">R28</strain>
    </source>
</reference>
<evidence type="ECO:0000259" key="1">
    <source>
        <dbReference type="PROSITE" id="PS51186"/>
    </source>
</evidence>
<dbReference type="EC" id="2.3.-.-" evidence="2"/>
<keyword evidence="2" id="KW-0808">Transferase</keyword>
<dbReference type="InterPro" id="IPR000182">
    <property type="entry name" value="GNAT_dom"/>
</dbReference>
<protein>
    <submittedName>
        <fullName evidence="2">GNAT family N-acetyltransferase</fullName>
        <ecNumber evidence="2">2.3.-.-</ecNumber>
    </submittedName>
</protein>
<name>A0ABW4W0T4_9BACI</name>
<keyword evidence="2" id="KW-0012">Acyltransferase</keyword>
<accession>A0ABW4W0T4</accession>